<reference evidence="2 3" key="1">
    <citation type="submission" date="2024-01" db="EMBL/GenBank/DDBJ databases">
        <title>The genome of the rayed Mediterranean limpet Patella caerulea (Linnaeus, 1758).</title>
        <authorList>
            <person name="Anh-Thu Weber A."/>
            <person name="Halstead-Nussloch G."/>
        </authorList>
    </citation>
    <scope>NUCLEOTIDE SEQUENCE [LARGE SCALE GENOMIC DNA]</scope>
    <source>
        <strain evidence="2">AATW-2023a</strain>
        <tissue evidence="2">Whole specimen</tissue>
    </source>
</reference>
<keyword evidence="3" id="KW-1185">Reference proteome</keyword>
<evidence type="ECO:0000256" key="1">
    <source>
        <dbReference type="SAM" id="Phobius"/>
    </source>
</evidence>
<feature type="transmembrane region" description="Helical" evidence="1">
    <location>
        <begin position="54"/>
        <end position="80"/>
    </location>
</feature>
<protein>
    <submittedName>
        <fullName evidence="2">Uncharacterized protein</fullName>
    </submittedName>
</protein>
<evidence type="ECO:0000313" key="3">
    <source>
        <dbReference type="Proteomes" id="UP001347796"/>
    </source>
</evidence>
<name>A0AAN8J5I5_PATCE</name>
<keyword evidence="1" id="KW-1133">Transmembrane helix</keyword>
<organism evidence="2 3">
    <name type="scientific">Patella caerulea</name>
    <name type="common">Rayed Mediterranean limpet</name>
    <dbReference type="NCBI Taxonomy" id="87958"/>
    <lineage>
        <taxon>Eukaryota</taxon>
        <taxon>Metazoa</taxon>
        <taxon>Spiralia</taxon>
        <taxon>Lophotrochozoa</taxon>
        <taxon>Mollusca</taxon>
        <taxon>Gastropoda</taxon>
        <taxon>Patellogastropoda</taxon>
        <taxon>Patelloidea</taxon>
        <taxon>Patellidae</taxon>
        <taxon>Patella</taxon>
    </lineage>
</organism>
<sequence>MNRMTVEDSGISPEPIPVPTRPLPRSYRTYVDQQRRCLSMKCSKPDGCRLWRQMVLGFITTACVGLILLFLGSIFIADAIKENNSMAVMLCVMGIVCGGIIIMATIILGKMCKLCISSKSRNEDEAPFPQQQGACFHTCSVIYTRSTDQIPGVGVGELPPSYESVVHNTQVRNNTGTDINLQELNSSTTAESHSHTIMVLPPKYDDVVAPLPPYKDIPDISE</sequence>
<keyword evidence="1" id="KW-0812">Transmembrane</keyword>
<dbReference type="EMBL" id="JAZGQO010000014">
    <property type="protein sequence ID" value="KAK6170372.1"/>
    <property type="molecule type" value="Genomic_DNA"/>
</dbReference>
<evidence type="ECO:0000313" key="2">
    <source>
        <dbReference type="EMBL" id="KAK6170372.1"/>
    </source>
</evidence>
<comment type="caution">
    <text evidence="2">The sequence shown here is derived from an EMBL/GenBank/DDBJ whole genome shotgun (WGS) entry which is preliminary data.</text>
</comment>
<dbReference type="Proteomes" id="UP001347796">
    <property type="component" value="Unassembled WGS sequence"/>
</dbReference>
<keyword evidence="1" id="KW-0472">Membrane</keyword>
<gene>
    <name evidence="2" type="ORF">SNE40_018781</name>
</gene>
<dbReference type="AlphaFoldDB" id="A0AAN8J5I5"/>
<proteinExistence type="predicted"/>
<accession>A0AAN8J5I5</accession>
<feature type="transmembrane region" description="Helical" evidence="1">
    <location>
        <begin position="86"/>
        <end position="109"/>
    </location>
</feature>